<protein>
    <submittedName>
        <fullName evidence="5">BlaI/MecI/CopY family transcriptional regulator</fullName>
    </submittedName>
</protein>
<evidence type="ECO:0000313" key="6">
    <source>
        <dbReference type="Proteomes" id="UP000886874"/>
    </source>
</evidence>
<dbReference type="GO" id="GO:0003677">
    <property type="term" value="F:DNA binding"/>
    <property type="evidence" value="ECO:0007669"/>
    <property type="project" value="UniProtKB-KW"/>
</dbReference>
<proteinExistence type="inferred from homology"/>
<keyword evidence="4" id="KW-0804">Transcription</keyword>
<dbReference type="PIRSF" id="PIRSF019455">
    <property type="entry name" value="CopR_AtkY"/>
    <property type="match status" value="1"/>
</dbReference>
<evidence type="ECO:0000313" key="5">
    <source>
        <dbReference type="EMBL" id="HIQ69898.1"/>
    </source>
</evidence>
<dbReference type="InterPro" id="IPR036390">
    <property type="entry name" value="WH_DNA-bd_sf"/>
</dbReference>
<reference evidence="5" key="2">
    <citation type="journal article" date="2021" name="PeerJ">
        <title>Extensive microbial diversity within the chicken gut microbiome revealed by metagenomics and culture.</title>
        <authorList>
            <person name="Gilroy R."/>
            <person name="Ravi A."/>
            <person name="Getino M."/>
            <person name="Pursley I."/>
            <person name="Horton D.L."/>
            <person name="Alikhan N.F."/>
            <person name="Baker D."/>
            <person name="Gharbi K."/>
            <person name="Hall N."/>
            <person name="Watson M."/>
            <person name="Adriaenssens E.M."/>
            <person name="Foster-Nyarko E."/>
            <person name="Jarju S."/>
            <person name="Secka A."/>
            <person name="Antonio M."/>
            <person name="Oren A."/>
            <person name="Chaudhuri R.R."/>
            <person name="La Ragione R."/>
            <person name="Hildebrand F."/>
            <person name="Pallen M.J."/>
        </authorList>
    </citation>
    <scope>NUCLEOTIDE SEQUENCE</scope>
    <source>
        <strain evidence="5">ChiSjej2B20-13462</strain>
    </source>
</reference>
<dbReference type="Gene3D" id="1.10.10.10">
    <property type="entry name" value="Winged helix-like DNA-binding domain superfamily/Winged helix DNA-binding domain"/>
    <property type="match status" value="1"/>
</dbReference>
<dbReference type="InterPro" id="IPR036388">
    <property type="entry name" value="WH-like_DNA-bd_sf"/>
</dbReference>
<dbReference type="GO" id="GO:0045892">
    <property type="term" value="P:negative regulation of DNA-templated transcription"/>
    <property type="evidence" value="ECO:0007669"/>
    <property type="project" value="InterPro"/>
</dbReference>
<dbReference type="InterPro" id="IPR005650">
    <property type="entry name" value="BlaI_family"/>
</dbReference>
<accession>A0A9D0Z8N3</accession>
<dbReference type="AlphaFoldDB" id="A0A9D0Z8N3"/>
<dbReference type="Gene3D" id="1.10.4040.10">
    <property type="entry name" value="Penicillinase repressor domain"/>
    <property type="match status" value="1"/>
</dbReference>
<evidence type="ECO:0000256" key="3">
    <source>
        <dbReference type="ARBA" id="ARBA00023125"/>
    </source>
</evidence>
<gene>
    <name evidence="5" type="ORF">IAA67_06185</name>
</gene>
<evidence type="ECO:0000256" key="2">
    <source>
        <dbReference type="ARBA" id="ARBA00023015"/>
    </source>
</evidence>
<dbReference type="Pfam" id="PF03965">
    <property type="entry name" value="Penicillinase_R"/>
    <property type="match status" value="1"/>
</dbReference>
<name>A0A9D0Z8N3_9FIRM</name>
<dbReference type="EMBL" id="DVFN01000091">
    <property type="protein sequence ID" value="HIQ69898.1"/>
    <property type="molecule type" value="Genomic_DNA"/>
</dbReference>
<comment type="caution">
    <text evidence="5">The sequence shown here is derived from an EMBL/GenBank/DDBJ whole genome shotgun (WGS) entry which is preliminary data.</text>
</comment>
<organism evidence="5 6">
    <name type="scientific">Candidatus Avoscillospira stercorigallinarum</name>
    <dbReference type="NCBI Taxonomy" id="2840708"/>
    <lineage>
        <taxon>Bacteria</taxon>
        <taxon>Bacillati</taxon>
        <taxon>Bacillota</taxon>
        <taxon>Clostridia</taxon>
        <taxon>Eubacteriales</taxon>
        <taxon>Oscillospiraceae</taxon>
        <taxon>Oscillospiraceae incertae sedis</taxon>
        <taxon>Candidatus Avoscillospira</taxon>
    </lineage>
</organism>
<evidence type="ECO:0000256" key="4">
    <source>
        <dbReference type="ARBA" id="ARBA00023163"/>
    </source>
</evidence>
<comment type="similarity">
    <text evidence="1">Belongs to the BlaI transcriptional regulatory family.</text>
</comment>
<reference evidence="5" key="1">
    <citation type="submission" date="2020-10" db="EMBL/GenBank/DDBJ databases">
        <authorList>
            <person name="Gilroy R."/>
        </authorList>
    </citation>
    <scope>NUCLEOTIDE SEQUENCE</scope>
    <source>
        <strain evidence="5">ChiSjej2B20-13462</strain>
    </source>
</reference>
<evidence type="ECO:0000256" key="1">
    <source>
        <dbReference type="ARBA" id="ARBA00011046"/>
    </source>
</evidence>
<keyword evidence="3" id="KW-0238">DNA-binding</keyword>
<dbReference type="Proteomes" id="UP000886874">
    <property type="component" value="Unassembled WGS sequence"/>
</dbReference>
<dbReference type="SUPFAM" id="SSF46785">
    <property type="entry name" value="Winged helix' DNA-binding domain"/>
    <property type="match status" value="1"/>
</dbReference>
<sequence length="125" mass="13742">MEQSIRRLPDAELEVMQALWSCTIPATSREIEAALPAGRTMAQTTVLTLLSRLADRGMVTVEKAGRRSLYTPAVSREQYTAAQSRTLFRKLCGGSVPAFAAALCDSGLTREELQTLRDLLERDAL</sequence>
<keyword evidence="2" id="KW-0805">Transcription regulation</keyword>